<dbReference type="EMBL" id="FOYZ01000007">
    <property type="protein sequence ID" value="SFR84696.1"/>
    <property type="molecule type" value="Genomic_DNA"/>
</dbReference>
<dbReference type="RefSeq" id="WP_092560679.1">
    <property type="nucleotide sequence ID" value="NZ_FOYZ01000007.1"/>
</dbReference>
<protein>
    <submittedName>
        <fullName evidence="2">Uncharacterized protein</fullName>
    </submittedName>
</protein>
<name>A0A1I6K0F6_9FIRM</name>
<organism evidence="2 3">
    <name type="scientific">Anaeromicropila populeti</name>
    <dbReference type="NCBI Taxonomy" id="37658"/>
    <lineage>
        <taxon>Bacteria</taxon>
        <taxon>Bacillati</taxon>
        <taxon>Bacillota</taxon>
        <taxon>Clostridia</taxon>
        <taxon>Lachnospirales</taxon>
        <taxon>Lachnospiraceae</taxon>
        <taxon>Anaeromicropila</taxon>
    </lineage>
</organism>
<feature type="region of interest" description="Disordered" evidence="1">
    <location>
        <begin position="67"/>
        <end position="87"/>
    </location>
</feature>
<dbReference type="OrthoDB" id="2872697at2"/>
<reference evidence="2 3" key="1">
    <citation type="submission" date="2016-10" db="EMBL/GenBank/DDBJ databases">
        <authorList>
            <person name="de Groot N.N."/>
        </authorList>
    </citation>
    <scope>NUCLEOTIDE SEQUENCE [LARGE SCALE GENOMIC DNA]</scope>
    <source>
        <strain evidence="2 3">743A</strain>
    </source>
</reference>
<evidence type="ECO:0000313" key="2">
    <source>
        <dbReference type="EMBL" id="SFR84696.1"/>
    </source>
</evidence>
<evidence type="ECO:0000313" key="3">
    <source>
        <dbReference type="Proteomes" id="UP000199659"/>
    </source>
</evidence>
<dbReference type="AlphaFoldDB" id="A0A1I6K0F6"/>
<sequence length="87" mass="9580">MGKVTIGGKVGKVNTKDDKDKTLAKMGLMNKRTNNEKKSTKFTKGYMVTPKNSTLDQRVKRTPAKLSDNGVWTGERGDSTFVSEIQG</sequence>
<accession>A0A1I6K0F6</accession>
<proteinExistence type="predicted"/>
<dbReference type="STRING" id="37658.SAMN05661086_02151"/>
<dbReference type="Proteomes" id="UP000199659">
    <property type="component" value="Unassembled WGS sequence"/>
</dbReference>
<gene>
    <name evidence="2" type="ORF">SAMN05661086_02151</name>
</gene>
<evidence type="ECO:0000256" key="1">
    <source>
        <dbReference type="SAM" id="MobiDB-lite"/>
    </source>
</evidence>
<keyword evidence="3" id="KW-1185">Reference proteome</keyword>